<feature type="compositionally biased region" description="Basic residues" evidence="1">
    <location>
        <begin position="7"/>
        <end position="16"/>
    </location>
</feature>
<evidence type="ECO:0000256" key="1">
    <source>
        <dbReference type="SAM" id="MobiDB-lite"/>
    </source>
</evidence>
<organism evidence="2 3">
    <name type="scientific">Dictyobacter alpinus</name>
    <dbReference type="NCBI Taxonomy" id="2014873"/>
    <lineage>
        <taxon>Bacteria</taxon>
        <taxon>Bacillati</taxon>
        <taxon>Chloroflexota</taxon>
        <taxon>Ktedonobacteria</taxon>
        <taxon>Ktedonobacterales</taxon>
        <taxon>Dictyobacteraceae</taxon>
        <taxon>Dictyobacter</taxon>
    </lineage>
</organism>
<reference evidence="3" key="1">
    <citation type="submission" date="2018-12" db="EMBL/GenBank/DDBJ databases">
        <title>Tengunoibacter tsumagoiensis gen. nov., sp. nov., Dictyobacter kobayashii sp. nov., D. alpinus sp. nov., and D. joshuensis sp. nov. and description of Dictyobacteraceae fam. nov. within the order Ktedonobacterales isolated from Tengu-no-mugimeshi.</title>
        <authorList>
            <person name="Wang C.M."/>
            <person name="Zheng Y."/>
            <person name="Sakai Y."/>
            <person name="Toyoda A."/>
            <person name="Minakuchi Y."/>
            <person name="Abe K."/>
            <person name="Yokota A."/>
            <person name="Yabe S."/>
        </authorList>
    </citation>
    <scope>NUCLEOTIDE SEQUENCE [LARGE SCALE GENOMIC DNA]</scope>
    <source>
        <strain evidence="3">Uno16</strain>
    </source>
</reference>
<dbReference type="OrthoDB" id="9781180at2"/>
<dbReference type="Gene3D" id="3.40.50.300">
    <property type="entry name" value="P-loop containing nucleotide triphosphate hydrolases"/>
    <property type="match status" value="1"/>
</dbReference>
<gene>
    <name evidence="2" type="ORF">KDA_28740</name>
</gene>
<keyword evidence="3" id="KW-1185">Reference proteome</keyword>
<proteinExistence type="predicted"/>
<evidence type="ECO:0008006" key="4">
    <source>
        <dbReference type="Google" id="ProtNLM"/>
    </source>
</evidence>
<dbReference type="AlphaFoldDB" id="A0A402B7W8"/>
<dbReference type="InterPro" id="IPR027417">
    <property type="entry name" value="P-loop_NTPase"/>
</dbReference>
<feature type="region of interest" description="Disordered" evidence="1">
    <location>
        <begin position="1"/>
        <end position="20"/>
    </location>
</feature>
<protein>
    <recommendedName>
        <fullName evidence="4">Cytidylate kinase</fullName>
    </recommendedName>
</protein>
<dbReference type="Pfam" id="PF13189">
    <property type="entry name" value="Cytidylate_kin2"/>
    <property type="match status" value="1"/>
</dbReference>
<name>A0A402B7W8_9CHLR</name>
<evidence type="ECO:0000313" key="3">
    <source>
        <dbReference type="Proteomes" id="UP000287171"/>
    </source>
</evidence>
<dbReference type="SUPFAM" id="SSF52540">
    <property type="entry name" value="P-loop containing nucleoside triphosphate hydrolases"/>
    <property type="match status" value="1"/>
</dbReference>
<comment type="caution">
    <text evidence="2">The sequence shown here is derived from an EMBL/GenBank/DDBJ whole genome shotgun (WGS) entry which is preliminary data.</text>
</comment>
<evidence type="ECO:0000313" key="2">
    <source>
        <dbReference type="EMBL" id="GCE27390.1"/>
    </source>
</evidence>
<dbReference type="RefSeq" id="WP_126627742.1">
    <property type="nucleotide sequence ID" value="NZ_BIFT01000001.1"/>
</dbReference>
<dbReference type="Proteomes" id="UP000287171">
    <property type="component" value="Unassembled WGS sequence"/>
</dbReference>
<dbReference type="EMBL" id="BIFT01000001">
    <property type="protein sequence ID" value="GCE27390.1"/>
    <property type="molecule type" value="Genomic_DNA"/>
</dbReference>
<sequence>MEDTLHRAAKNLHGKTKTTETRVLPETALAVEPMPTGIPPAGSVVVTISRQFGSGGSDIARMVSEVAGLNYMDNRIIAEVAKRLGVDEAEAARQDEQTIGLSNNILEALRSSNPFTVHYMYEHKNTRHQSQELAYFQLTQRVILELATQGNAIIVGRGSQFLLHNNPRTLHIYIFAPLDYRIDYVMRQYHLDRNAARDMLEQRDDEQDSYLRRYYGVDGHQPNFYHLLINTGLFSFENATNFICQALNTVKAQP</sequence>
<accession>A0A402B7W8</accession>